<sequence length="235" mass="26289">MSEIILQAGTLAELRTKLAELDIDVPARSEGRRNHHAERYCIAHLLATLPAERLSFPLTLVHSDKPDFVLTMSGTEVGIEHTEAVPENVARANFLREKGLGPDVYFTPHATPGEPRKTADELRHEIRADNPGSGWCGDSPEREWAAAMAHYVEEKMPKATADGFVRYPANWLIIYDNWPLPAIDYAKAAKYLAPLLTEMDAFSVFDTIFVHDDSHMGEFRHAPVIYSLVKPGSNR</sequence>
<name>A0ABY6ZTT7_9PSED</name>
<evidence type="ECO:0000313" key="2">
    <source>
        <dbReference type="Proteomes" id="UP001163624"/>
    </source>
</evidence>
<evidence type="ECO:0000313" key="1">
    <source>
        <dbReference type="EMBL" id="WAI47274.1"/>
    </source>
</evidence>
<organism evidence="1 2">
    <name type="scientific">Pseudomonas triclosanedens</name>
    <dbReference type="NCBI Taxonomy" id="2961893"/>
    <lineage>
        <taxon>Bacteria</taxon>
        <taxon>Pseudomonadati</taxon>
        <taxon>Pseudomonadota</taxon>
        <taxon>Gammaproteobacteria</taxon>
        <taxon>Pseudomonadales</taxon>
        <taxon>Pseudomonadaceae</taxon>
        <taxon>Pseudomonas</taxon>
    </lineage>
</organism>
<dbReference type="RefSeq" id="WP_062832676.1">
    <property type="nucleotide sequence ID" value="NZ_CP113432.1"/>
</dbReference>
<dbReference type="EMBL" id="CP113432">
    <property type="protein sequence ID" value="WAI47274.1"/>
    <property type="molecule type" value="Genomic_DNA"/>
</dbReference>
<protein>
    <submittedName>
        <fullName evidence="1">Uncharacterized protein</fullName>
    </submittedName>
</protein>
<reference evidence="1" key="1">
    <citation type="submission" date="2022-11" db="EMBL/GenBank/DDBJ databases">
        <title>Pseudomonas triclosanedens sp. nov., a triclosan degrader isolated from activated sludge.</title>
        <authorList>
            <person name="Yin Y."/>
            <person name="Lu Z."/>
        </authorList>
    </citation>
    <scope>NUCLEOTIDE SEQUENCE</scope>
    <source>
        <strain evidence="1">ZM23</strain>
    </source>
</reference>
<dbReference type="Proteomes" id="UP001163624">
    <property type="component" value="Chromosome"/>
</dbReference>
<proteinExistence type="predicted"/>
<gene>
    <name evidence="1" type="ORF">OU419_15975</name>
</gene>
<accession>A0ABY6ZTT7</accession>
<keyword evidence="2" id="KW-1185">Reference proteome</keyword>